<dbReference type="Pfam" id="PF20736">
    <property type="entry name" value="Glyco_hydro127M"/>
    <property type="match status" value="1"/>
</dbReference>
<feature type="domain" description="Non-reducing end beta-L-arabinofuranosidase-like GH127 middle" evidence="1">
    <location>
        <begin position="160"/>
        <end position="253"/>
    </location>
</feature>
<evidence type="ECO:0000313" key="2">
    <source>
        <dbReference type="EMBL" id="SHF30458.1"/>
    </source>
</evidence>
<dbReference type="STRING" id="1484053.SAMN05444274_104358"/>
<dbReference type="EMBL" id="FQUM01000004">
    <property type="protein sequence ID" value="SHF30458.1"/>
    <property type="molecule type" value="Genomic_DNA"/>
</dbReference>
<evidence type="ECO:0000259" key="1">
    <source>
        <dbReference type="Pfam" id="PF20736"/>
    </source>
</evidence>
<dbReference type="AlphaFoldDB" id="A0A1M5AJK4"/>
<dbReference type="Proteomes" id="UP000184164">
    <property type="component" value="Unassembled WGS sequence"/>
</dbReference>
<organism evidence="2 3">
    <name type="scientific">Mariniphaga anaerophila</name>
    <dbReference type="NCBI Taxonomy" id="1484053"/>
    <lineage>
        <taxon>Bacteria</taxon>
        <taxon>Pseudomonadati</taxon>
        <taxon>Bacteroidota</taxon>
        <taxon>Bacteroidia</taxon>
        <taxon>Marinilabiliales</taxon>
        <taxon>Prolixibacteraceae</taxon>
        <taxon>Mariniphaga</taxon>
    </lineage>
</organism>
<dbReference type="PANTHER" id="PTHR43465">
    <property type="entry name" value="DUF1680 DOMAIN PROTEIN (AFU_ORTHOLOGUE AFUA_1G08910)"/>
    <property type="match status" value="1"/>
</dbReference>
<protein>
    <submittedName>
        <fullName evidence="2">Beta-L-arabinofuranosidase, GH127</fullName>
    </submittedName>
</protein>
<proteinExistence type="predicted"/>
<dbReference type="InterPro" id="IPR049174">
    <property type="entry name" value="Beta-AFase-like"/>
</dbReference>
<keyword evidence="3" id="KW-1185">Reference proteome</keyword>
<dbReference type="PANTHER" id="PTHR43465:SF2">
    <property type="entry name" value="DUF1680 DOMAIN PROTEIN (AFU_ORTHOLOGUE AFUA_1G08910)"/>
    <property type="match status" value="1"/>
</dbReference>
<name>A0A1M5AJK4_9BACT</name>
<dbReference type="PROSITE" id="PS51257">
    <property type="entry name" value="PROKAR_LIPOPROTEIN"/>
    <property type="match status" value="1"/>
</dbReference>
<dbReference type="OrthoDB" id="9757939at2"/>
<evidence type="ECO:0000313" key="3">
    <source>
        <dbReference type="Proteomes" id="UP000184164"/>
    </source>
</evidence>
<gene>
    <name evidence="2" type="ORF">SAMN05444274_104358</name>
</gene>
<sequence>MKRFSLAIVILVIIASCSNKEKFPEYVTLPVSQNGVKFSAETKGLIKTGVAEFGNPGARFDELDSLLAFQQMYLKKDKRFDFLKLQSFWQKAKEDPQLENIQGETAKQWFRSTGFLFQLTGEMQYPREMERLARSGIFSDSEELDSLITPYVFTKDVDHVSVNFFLPSEISYEHSLGGAVSIKQVTNFPESGSVRLNFSMEIKRYIEVFVRIPVWAEGASVMVKGVKYFSHPGSYCIIAKKWKEGDVVEIEFPTEKIPEYLKN</sequence>
<dbReference type="InterPro" id="IPR049046">
    <property type="entry name" value="Beta-AFase-like_GH127_middle"/>
</dbReference>
<dbReference type="RefSeq" id="WP_073001467.1">
    <property type="nucleotide sequence ID" value="NZ_FQUM01000004.1"/>
</dbReference>
<accession>A0A1M5AJK4</accession>
<reference evidence="2 3" key="1">
    <citation type="submission" date="2016-11" db="EMBL/GenBank/DDBJ databases">
        <authorList>
            <person name="Jaros S."/>
            <person name="Januszkiewicz K."/>
            <person name="Wedrychowicz H."/>
        </authorList>
    </citation>
    <scope>NUCLEOTIDE SEQUENCE [LARGE SCALE GENOMIC DNA]</scope>
    <source>
        <strain evidence="2 3">DSM 26910</strain>
    </source>
</reference>